<gene>
    <name evidence="2" type="ORF">WKV53_14035</name>
</gene>
<reference evidence="2 3" key="1">
    <citation type="submission" date="2024-04" db="EMBL/GenBank/DDBJ databases">
        <title>Luteolibacter sp. isolated from soil.</title>
        <authorList>
            <person name="An J."/>
        </authorList>
    </citation>
    <scope>NUCLEOTIDE SEQUENCE [LARGE SCALE GENOMIC DNA]</scope>
    <source>
        <strain evidence="2 3">Y139</strain>
    </source>
</reference>
<evidence type="ECO:0000256" key="1">
    <source>
        <dbReference type="SAM" id="Phobius"/>
    </source>
</evidence>
<comment type="caution">
    <text evidence="2">The sequence shown here is derived from an EMBL/GenBank/DDBJ whole genome shotgun (WGS) entry which is preliminary data.</text>
</comment>
<keyword evidence="1" id="KW-0812">Transmembrane</keyword>
<keyword evidence="1" id="KW-0472">Membrane</keyword>
<evidence type="ECO:0000313" key="2">
    <source>
        <dbReference type="EMBL" id="MEK7951632.1"/>
    </source>
</evidence>
<organism evidence="2 3">
    <name type="scientific">Luteolibacter soli</name>
    <dbReference type="NCBI Taxonomy" id="3135280"/>
    <lineage>
        <taxon>Bacteria</taxon>
        <taxon>Pseudomonadati</taxon>
        <taxon>Verrucomicrobiota</taxon>
        <taxon>Verrucomicrobiia</taxon>
        <taxon>Verrucomicrobiales</taxon>
        <taxon>Verrucomicrobiaceae</taxon>
        <taxon>Luteolibacter</taxon>
    </lineage>
</organism>
<evidence type="ECO:0008006" key="4">
    <source>
        <dbReference type="Google" id="ProtNLM"/>
    </source>
</evidence>
<feature type="transmembrane region" description="Helical" evidence="1">
    <location>
        <begin position="129"/>
        <end position="148"/>
    </location>
</feature>
<protein>
    <recommendedName>
        <fullName evidence="4">DUF3592 domain-containing protein</fullName>
    </recommendedName>
</protein>
<accession>A0ABU9AX66</accession>
<dbReference type="EMBL" id="JBBUKT010000005">
    <property type="protein sequence ID" value="MEK7951632.1"/>
    <property type="molecule type" value="Genomic_DNA"/>
</dbReference>
<keyword evidence="3" id="KW-1185">Reference proteome</keyword>
<proteinExistence type="predicted"/>
<sequence>MMRPIYRSVAFWMGLFVLVFLGWAWRYSYGRGTEVYRVVTLEDAGPMGPMSHPMPRALYDDGVSLDSGRMVLSYTRVVKVEPGFRVDRTGVSHMHYAPELGGKVPAFRAGGYRDAEVAMATVWRYRVEVPVWAMAGIWVMVWCGVLWWRWRRMKRSGVCDG</sequence>
<dbReference type="Proteomes" id="UP001371305">
    <property type="component" value="Unassembled WGS sequence"/>
</dbReference>
<evidence type="ECO:0000313" key="3">
    <source>
        <dbReference type="Proteomes" id="UP001371305"/>
    </source>
</evidence>
<name>A0ABU9AX66_9BACT</name>
<keyword evidence="1" id="KW-1133">Transmembrane helix</keyword>